<evidence type="ECO:0000256" key="1">
    <source>
        <dbReference type="SAM" id="Phobius"/>
    </source>
</evidence>
<dbReference type="PROSITE" id="PS51367">
    <property type="entry name" value="THAUMATIN_2"/>
    <property type="match status" value="1"/>
</dbReference>
<keyword evidence="1" id="KW-0472">Membrane</keyword>
<gene>
    <name evidence="3" type="ORF">V6N11_027051</name>
</gene>
<dbReference type="Gene3D" id="2.60.110.10">
    <property type="entry name" value="Thaumatin"/>
    <property type="match status" value="1"/>
</dbReference>
<proteinExistence type="predicted"/>
<sequence>MNLEENQIKNRYNVMKKDYGVVKTLLGHNGFGWDETRQMVVADDKVWDNYIAKHVPPRASAHKKRVCYDVGETIETAIYDMFSTVKLRALQLDASSERTLYQKCREELQHLEELDDAEFTNFINVLKDNKNAIAFMTTSAFDLVEGTGILPPKSTFQSRTEVNPVSFKIVNKCRHKKWSGLSSGANTPLLPTTDFLLNPGKSRTMTIPSADCGSGQIECSGSGAKPPATLAEFTLNGAGGLDFYDVSLVDGYNLPMLIVAKGGKGGNCSTTCFLLDLNDTCPSELRVARKDGGGVRCKSACEAFDDPQYYCSGAFGTLDVCRLFAYSFFKRACPRSYNYAYDDTTSTYTCVSADYVIIFCPPPYTSQELFGEQKDRATLPLVNKSMIYISNVHANGVSSSSLLRVQFTVFVASFVMVLFLFWIRMIPL</sequence>
<dbReference type="Pfam" id="PF00314">
    <property type="entry name" value="Thaumatin"/>
    <property type="match status" value="1"/>
</dbReference>
<dbReference type="InterPro" id="IPR024752">
    <property type="entry name" value="Myb/SANT-like_dom"/>
</dbReference>
<dbReference type="SUPFAM" id="SSF49870">
    <property type="entry name" value="Osmotin, thaumatin-like protein"/>
    <property type="match status" value="1"/>
</dbReference>
<protein>
    <recommendedName>
        <fullName evidence="2">Myb/SANT-like domain-containing protein</fullName>
    </recommendedName>
</protein>
<accession>A0ABR2PFU1</accession>
<comment type="caution">
    <text evidence="3">The sequence shown here is derived from an EMBL/GenBank/DDBJ whole genome shotgun (WGS) entry which is preliminary data.</text>
</comment>
<keyword evidence="1" id="KW-0812">Transmembrane</keyword>
<organism evidence="3 4">
    <name type="scientific">Hibiscus sabdariffa</name>
    <name type="common">roselle</name>
    <dbReference type="NCBI Taxonomy" id="183260"/>
    <lineage>
        <taxon>Eukaryota</taxon>
        <taxon>Viridiplantae</taxon>
        <taxon>Streptophyta</taxon>
        <taxon>Embryophyta</taxon>
        <taxon>Tracheophyta</taxon>
        <taxon>Spermatophyta</taxon>
        <taxon>Magnoliopsida</taxon>
        <taxon>eudicotyledons</taxon>
        <taxon>Gunneridae</taxon>
        <taxon>Pentapetalae</taxon>
        <taxon>rosids</taxon>
        <taxon>malvids</taxon>
        <taxon>Malvales</taxon>
        <taxon>Malvaceae</taxon>
        <taxon>Malvoideae</taxon>
        <taxon>Hibiscus</taxon>
    </lineage>
</organism>
<dbReference type="Pfam" id="PF12776">
    <property type="entry name" value="Myb_DNA-bind_3"/>
    <property type="match status" value="1"/>
</dbReference>
<keyword evidence="4" id="KW-1185">Reference proteome</keyword>
<dbReference type="InterPro" id="IPR037176">
    <property type="entry name" value="Osmotin/thaumatin-like_sf"/>
</dbReference>
<dbReference type="SMART" id="SM00205">
    <property type="entry name" value="THN"/>
    <property type="match status" value="1"/>
</dbReference>
<dbReference type="Proteomes" id="UP001396334">
    <property type="component" value="Unassembled WGS sequence"/>
</dbReference>
<evidence type="ECO:0000313" key="4">
    <source>
        <dbReference type="Proteomes" id="UP001396334"/>
    </source>
</evidence>
<evidence type="ECO:0000259" key="2">
    <source>
        <dbReference type="Pfam" id="PF12776"/>
    </source>
</evidence>
<dbReference type="PANTHER" id="PTHR31048">
    <property type="entry name" value="OS03G0233200 PROTEIN"/>
    <property type="match status" value="1"/>
</dbReference>
<dbReference type="EMBL" id="JBBPBN010000060">
    <property type="protein sequence ID" value="KAK8987295.1"/>
    <property type="molecule type" value="Genomic_DNA"/>
</dbReference>
<feature type="transmembrane region" description="Helical" evidence="1">
    <location>
        <begin position="405"/>
        <end position="423"/>
    </location>
</feature>
<dbReference type="InterPro" id="IPR001938">
    <property type="entry name" value="Thaumatin"/>
</dbReference>
<name>A0ABR2PFU1_9ROSI</name>
<evidence type="ECO:0000313" key="3">
    <source>
        <dbReference type="EMBL" id="KAK8987295.1"/>
    </source>
</evidence>
<reference evidence="3 4" key="1">
    <citation type="journal article" date="2024" name="G3 (Bethesda)">
        <title>Genome assembly of Hibiscus sabdariffa L. provides insights into metabolisms of medicinal natural products.</title>
        <authorList>
            <person name="Kim T."/>
        </authorList>
    </citation>
    <scope>NUCLEOTIDE SEQUENCE [LARGE SCALE GENOMIC DNA]</scope>
    <source>
        <strain evidence="3">TK-2024</strain>
        <tissue evidence="3">Old leaves</tissue>
    </source>
</reference>
<keyword evidence="1" id="KW-1133">Transmembrane helix</keyword>
<feature type="domain" description="Myb/SANT-like" evidence="2">
    <location>
        <begin position="3"/>
        <end position="50"/>
    </location>
</feature>